<dbReference type="Pfam" id="PF07370">
    <property type="entry name" value="DUF1489"/>
    <property type="match status" value="1"/>
</dbReference>
<reference evidence="1" key="2">
    <citation type="submission" date="2023-01" db="EMBL/GenBank/DDBJ databases">
        <authorList>
            <person name="Sun Q."/>
            <person name="Evtushenko L."/>
        </authorList>
    </citation>
    <scope>NUCLEOTIDE SEQUENCE</scope>
    <source>
        <strain evidence="1">VKM B-1499</strain>
    </source>
</reference>
<evidence type="ECO:0000313" key="1">
    <source>
        <dbReference type="EMBL" id="GLK48449.1"/>
    </source>
</evidence>
<dbReference type="PIRSF" id="PIRSF032025">
    <property type="entry name" value="UCP032025"/>
    <property type="match status" value="1"/>
</dbReference>
<organism evidence="1 2">
    <name type="scientific">Brevundimonas intermedia</name>
    <dbReference type="NCBI Taxonomy" id="74315"/>
    <lineage>
        <taxon>Bacteria</taxon>
        <taxon>Pseudomonadati</taxon>
        <taxon>Pseudomonadota</taxon>
        <taxon>Alphaproteobacteria</taxon>
        <taxon>Caulobacterales</taxon>
        <taxon>Caulobacteraceae</taxon>
        <taxon>Brevundimonas</taxon>
    </lineage>
</organism>
<evidence type="ECO:0000313" key="2">
    <source>
        <dbReference type="Proteomes" id="UP001143509"/>
    </source>
</evidence>
<gene>
    <name evidence="1" type="ORF">GCM10017620_14220</name>
</gene>
<accession>A0ABQ5T8S9</accession>
<reference evidence="1" key="1">
    <citation type="journal article" date="2014" name="Int. J. Syst. Evol. Microbiol.">
        <title>Complete genome of a new Firmicutes species belonging to the dominant human colonic microbiota ('Ruminococcus bicirculans') reveals two chromosomes and a selective capacity to utilize plant glucans.</title>
        <authorList>
            <consortium name="NISC Comparative Sequencing Program"/>
            <person name="Wegmann U."/>
            <person name="Louis P."/>
            <person name="Goesmann A."/>
            <person name="Henrissat B."/>
            <person name="Duncan S.H."/>
            <person name="Flint H.J."/>
        </authorList>
    </citation>
    <scope>NUCLEOTIDE SEQUENCE</scope>
    <source>
        <strain evidence="1">VKM B-1499</strain>
    </source>
</reference>
<protein>
    <recommendedName>
        <fullName evidence="3">DUF1489 family protein</fullName>
    </recommendedName>
</protein>
<keyword evidence="2" id="KW-1185">Reference proteome</keyword>
<dbReference type="EMBL" id="BSFD01000003">
    <property type="protein sequence ID" value="GLK48449.1"/>
    <property type="molecule type" value="Genomic_DNA"/>
</dbReference>
<evidence type="ECO:0008006" key="3">
    <source>
        <dbReference type="Google" id="ProtNLM"/>
    </source>
</evidence>
<proteinExistence type="predicted"/>
<dbReference type="Proteomes" id="UP001143509">
    <property type="component" value="Unassembled WGS sequence"/>
</dbReference>
<name>A0ABQ5T8S9_9CAUL</name>
<comment type="caution">
    <text evidence="1">The sequence shown here is derived from an EMBL/GenBank/DDBJ whole genome shotgun (WGS) entry which is preliminary data.</text>
</comment>
<sequence>MAKASKGDYVGAMPLHMIKLGVGVPDVEWLETRVAKGGPLVVHTRMTPKRAPEIEDGGSLYWVVKGVIVCRQPVLDIATLGEGKQSRCEITLAPQVIRTAPMARRPFQGWRYFEPKDAPADLAELDAGEAPEELVRQLRELGAW</sequence>
<dbReference type="InterPro" id="IPR008320">
    <property type="entry name" value="UCP032025"/>
</dbReference>